<feature type="chain" id="PRO_5038078026" evidence="1">
    <location>
        <begin position="39"/>
        <end position="159"/>
    </location>
</feature>
<dbReference type="EMBL" id="JADBEB010000001">
    <property type="protein sequence ID" value="MBE1484958.1"/>
    <property type="molecule type" value="Genomic_DNA"/>
</dbReference>
<dbReference type="Proteomes" id="UP000649753">
    <property type="component" value="Unassembled WGS sequence"/>
</dbReference>
<keyword evidence="3" id="KW-1185">Reference proteome</keyword>
<proteinExistence type="predicted"/>
<evidence type="ECO:0000313" key="3">
    <source>
        <dbReference type="Proteomes" id="UP000649753"/>
    </source>
</evidence>
<name>A0A927M3S5_9ACTN</name>
<protein>
    <submittedName>
        <fullName evidence="2">Uncharacterized protein</fullName>
    </submittedName>
</protein>
<dbReference type="PROSITE" id="PS51257">
    <property type="entry name" value="PROKAR_LIPOPROTEIN"/>
    <property type="match status" value="1"/>
</dbReference>
<sequence>MSRPFAGSRSGIATTLRLAVTALVMLAACAFIGAPAAAAPAPAPAPAGELANGKAHPVDTEMFTVQKTKPDLSRMTAIRTSAKAATVSLFNCYYGYAPPGYSIEFYCEVYTGAVQIYLECTDPLIRGYSPVLPAVGAYSLRAICGPPAVWSYFNVVDAF</sequence>
<dbReference type="AlphaFoldDB" id="A0A927M3S5"/>
<reference evidence="2" key="1">
    <citation type="submission" date="2020-10" db="EMBL/GenBank/DDBJ databases">
        <title>Sequencing the genomes of 1000 actinobacteria strains.</title>
        <authorList>
            <person name="Klenk H.-P."/>
        </authorList>
    </citation>
    <scope>NUCLEOTIDE SEQUENCE</scope>
    <source>
        <strain evidence="2">DSM 46832</strain>
    </source>
</reference>
<accession>A0A927M3S5</accession>
<keyword evidence="1" id="KW-0732">Signal</keyword>
<feature type="signal peptide" evidence="1">
    <location>
        <begin position="1"/>
        <end position="38"/>
    </location>
</feature>
<evidence type="ECO:0000313" key="2">
    <source>
        <dbReference type="EMBL" id="MBE1484958.1"/>
    </source>
</evidence>
<gene>
    <name evidence="2" type="ORF">H4W31_000596</name>
</gene>
<dbReference type="RefSeq" id="WP_192765235.1">
    <property type="nucleotide sequence ID" value="NZ_JADBEB010000001.1"/>
</dbReference>
<organism evidence="2 3">
    <name type="scientific">Plantactinospora soyae</name>
    <dbReference type="NCBI Taxonomy" id="1544732"/>
    <lineage>
        <taxon>Bacteria</taxon>
        <taxon>Bacillati</taxon>
        <taxon>Actinomycetota</taxon>
        <taxon>Actinomycetes</taxon>
        <taxon>Micromonosporales</taxon>
        <taxon>Micromonosporaceae</taxon>
        <taxon>Plantactinospora</taxon>
    </lineage>
</organism>
<comment type="caution">
    <text evidence="2">The sequence shown here is derived from an EMBL/GenBank/DDBJ whole genome shotgun (WGS) entry which is preliminary data.</text>
</comment>
<evidence type="ECO:0000256" key="1">
    <source>
        <dbReference type="SAM" id="SignalP"/>
    </source>
</evidence>